<evidence type="ECO:0000313" key="3">
    <source>
        <dbReference type="Proteomes" id="UP001189429"/>
    </source>
</evidence>
<organism evidence="2 3">
    <name type="scientific">Prorocentrum cordatum</name>
    <dbReference type="NCBI Taxonomy" id="2364126"/>
    <lineage>
        <taxon>Eukaryota</taxon>
        <taxon>Sar</taxon>
        <taxon>Alveolata</taxon>
        <taxon>Dinophyceae</taxon>
        <taxon>Prorocentrales</taxon>
        <taxon>Prorocentraceae</taxon>
        <taxon>Prorocentrum</taxon>
    </lineage>
</organism>
<name>A0ABN9SZM7_9DINO</name>
<feature type="region of interest" description="Disordered" evidence="1">
    <location>
        <begin position="388"/>
        <end position="447"/>
    </location>
</feature>
<proteinExistence type="predicted"/>
<protein>
    <submittedName>
        <fullName evidence="2">Uncharacterized protein</fullName>
    </submittedName>
</protein>
<feature type="compositionally biased region" description="Pro residues" evidence="1">
    <location>
        <begin position="204"/>
        <end position="213"/>
    </location>
</feature>
<gene>
    <name evidence="2" type="ORF">PCOR1329_LOCUS34122</name>
</gene>
<dbReference type="Proteomes" id="UP001189429">
    <property type="component" value="Unassembled WGS sequence"/>
</dbReference>
<feature type="non-terminal residue" evidence="2">
    <location>
        <position position="1"/>
    </location>
</feature>
<accession>A0ABN9SZM7</accession>
<feature type="region of interest" description="Disordered" evidence="1">
    <location>
        <begin position="1"/>
        <end position="314"/>
    </location>
</feature>
<comment type="caution">
    <text evidence="2">The sequence shown here is derived from an EMBL/GenBank/DDBJ whole genome shotgun (WGS) entry which is preliminary data.</text>
</comment>
<feature type="compositionally biased region" description="Polar residues" evidence="1">
    <location>
        <begin position="40"/>
        <end position="55"/>
    </location>
</feature>
<evidence type="ECO:0000313" key="2">
    <source>
        <dbReference type="EMBL" id="CAK0838094.1"/>
    </source>
</evidence>
<feature type="compositionally biased region" description="Basic residues" evidence="1">
    <location>
        <begin position="13"/>
        <end position="22"/>
    </location>
</feature>
<reference evidence="2" key="1">
    <citation type="submission" date="2023-10" db="EMBL/GenBank/DDBJ databases">
        <authorList>
            <person name="Chen Y."/>
            <person name="Shah S."/>
            <person name="Dougan E. K."/>
            <person name="Thang M."/>
            <person name="Chan C."/>
        </authorList>
    </citation>
    <scope>NUCLEOTIDE SEQUENCE [LARGE SCALE GENOMIC DNA]</scope>
</reference>
<dbReference type="EMBL" id="CAUYUJ010014197">
    <property type="protein sequence ID" value="CAK0838094.1"/>
    <property type="molecule type" value="Genomic_DNA"/>
</dbReference>
<sequence>RVRFDSWMYGRRSPARTRSSKKFGKDPQPSGQPQELAPSCQPQQKTSGGLQSMLSDHQCEAVHSGSAARGSPRGQAQQATPRPNLGCSHVAARQAEDPAVAISPLAGAKRLGSSRRPSPAGGAQRPGEMPPAAGRSGLHWQQQGAAAAVAAQSQFRQRLPDAGSSPAGSGVLAGAGRLQRGKERQHRPSQHDHSSAIEVLDSQAPPPRPPPDAQTPLDVSDSPLAPTALDVLDSQSQDVTVEDVLLPRSAAGAAESPSPPAQRTLASRHFQGRLQAKRGKGASQREPAAAPAEQERGRLGEQPSDGALDEDGDLAMFQTKRIRVSMAGLTAAPETSAAATAEEKMFRRLTRTSRGKARVRAATHDGILQDRLADAAVGHPAAGGAALEALGSDPFRAPRSSDGPAQAAAPSRPRRGARRSGARAAEPARGARRVRSRETEKGPSLTA</sequence>
<feature type="compositionally biased region" description="Basic residues" evidence="1">
    <location>
        <begin position="412"/>
        <end position="421"/>
    </location>
</feature>
<feature type="compositionally biased region" description="Low complexity" evidence="1">
    <location>
        <begin position="141"/>
        <end position="157"/>
    </location>
</feature>
<keyword evidence="3" id="KW-1185">Reference proteome</keyword>
<evidence type="ECO:0000256" key="1">
    <source>
        <dbReference type="SAM" id="MobiDB-lite"/>
    </source>
</evidence>